<feature type="non-terminal residue" evidence="1">
    <location>
        <position position="1"/>
    </location>
</feature>
<sequence length="49" mass="5494">DFQSPSVQSSDKLVIDQLDSLILESQNASEENETDIPDRKDGSKNQSWV</sequence>
<organism evidence="1 2">
    <name type="scientific">Racocetra persica</name>
    <dbReference type="NCBI Taxonomy" id="160502"/>
    <lineage>
        <taxon>Eukaryota</taxon>
        <taxon>Fungi</taxon>
        <taxon>Fungi incertae sedis</taxon>
        <taxon>Mucoromycota</taxon>
        <taxon>Glomeromycotina</taxon>
        <taxon>Glomeromycetes</taxon>
        <taxon>Diversisporales</taxon>
        <taxon>Gigasporaceae</taxon>
        <taxon>Racocetra</taxon>
    </lineage>
</organism>
<accession>A0ACA9PLF1</accession>
<reference evidence="1" key="1">
    <citation type="submission" date="2021-06" db="EMBL/GenBank/DDBJ databases">
        <authorList>
            <person name="Kallberg Y."/>
            <person name="Tangrot J."/>
            <person name="Rosling A."/>
        </authorList>
    </citation>
    <scope>NUCLEOTIDE SEQUENCE</scope>
    <source>
        <strain evidence="1">MA461A</strain>
    </source>
</reference>
<keyword evidence="2" id="KW-1185">Reference proteome</keyword>
<protein>
    <submittedName>
        <fullName evidence="1">10560_t:CDS:1</fullName>
    </submittedName>
</protein>
<dbReference type="Proteomes" id="UP000789920">
    <property type="component" value="Unassembled WGS sequence"/>
</dbReference>
<dbReference type="EMBL" id="CAJVQC010021608">
    <property type="protein sequence ID" value="CAG8714157.1"/>
    <property type="molecule type" value="Genomic_DNA"/>
</dbReference>
<gene>
    <name evidence="1" type="ORF">RPERSI_LOCUS10760</name>
</gene>
<evidence type="ECO:0000313" key="2">
    <source>
        <dbReference type="Proteomes" id="UP000789920"/>
    </source>
</evidence>
<comment type="caution">
    <text evidence="1">The sequence shown here is derived from an EMBL/GenBank/DDBJ whole genome shotgun (WGS) entry which is preliminary data.</text>
</comment>
<name>A0ACA9PLF1_9GLOM</name>
<evidence type="ECO:0000313" key="1">
    <source>
        <dbReference type="EMBL" id="CAG8714157.1"/>
    </source>
</evidence>
<proteinExistence type="predicted"/>